<dbReference type="AlphaFoldDB" id="A0A2T0FIL4"/>
<evidence type="ECO:0000256" key="3">
    <source>
        <dbReference type="ARBA" id="ARBA00012633"/>
    </source>
</evidence>
<dbReference type="RefSeq" id="XP_024664789.1">
    <property type="nucleotide sequence ID" value="XM_024809021.1"/>
</dbReference>
<evidence type="ECO:0000256" key="8">
    <source>
        <dbReference type="ARBA" id="ARBA00044479"/>
    </source>
</evidence>
<dbReference type="GO" id="GO:0046854">
    <property type="term" value="P:phosphatidylinositol phosphate biosynthetic process"/>
    <property type="evidence" value="ECO:0007669"/>
    <property type="project" value="InterPro"/>
</dbReference>
<dbReference type="GeneID" id="36516212"/>
<evidence type="ECO:0000256" key="4">
    <source>
        <dbReference type="ARBA" id="ARBA00022723"/>
    </source>
</evidence>
<dbReference type="EMBL" id="NDIQ01000021">
    <property type="protein sequence ID" value="PRT54844.1"/>
    <property type="molecule type" value="Genomic_DNA"/>
</dbReference>
<evidence type="ECO:0000256" key="9">
    <source>
        <dbReference type="ARBA" id="ARBA00044484"/>
    </source>
</evidence>
<feature type="binding site" evidence="10">
    <location>
        <position position="120"/>
    </location>
    <ligand>
        <name>Mg(2+)</name>
        <dbReference type="ChEBI" id="CHEBI:18420"/>
        <label>1</label>
        <note>catalytic</note>
    </ligand>
</feature>
<evidence type="ECO:0000256" key="2">
    <source>
        <dbReference type="ARBA" id="ARBA00009759"/>
    </source>
</evidence>
<feature type="binding site" evidence="10">
    <location>
        <position position="260"/>
    </location>
    <ligand>
        <name>Mg(2+)</name>
        <dbReference type="ChEBI" id="CHEBI:18420"/>
        <label>1</label>
        <note>catalytic</note>
    </ligand>
</feature>
<feature type="binding site" evidence="10">
    <location>
        <position position="123"/>
    </location>
    <ligand>
        <name>Mg(2+)</name>
        <dbReference type="ChEBI" id="CHEBI:18420"/>
        <label>1</label>
        <note>catalytic</note>
    </ligand>
</feature>
<keyword evidence="5 11" id="KW-0378">Hydrolase</keyword>
<dbReference type="GO" id="GO:0046872">
    <property type="term" value="F:metal ion binding"/>
    <property type="evidence" value="ECO:0007669"/>
    <property type="project" value="UniProtKB-UniRule"/>
</dbReference>
<dbReference type="PANTHER" id="PTHR43200">
    <property type="entry name" value="PHOSPHATASE"/>
    <property type="match status" value="1"/>
</dbReference>
<comment type="function">
    <text evidence="11">Converts adenosine 3'-phosphate 5'-phosphosulfate (PAPS) to adenosine 5'-phosphosulfate (APS) and 3'(2')-phosphoadenosine 5'-phosphate (PAP) to AMP.</text>
</comment>
<dbReference type="InterPro" id="IPR020583">
    <property type="entry name" value="Inositol_monoP_metal-BS"/>
</dbReference>
<dbReference type="NCBIfam" id="TIGR01330">
    <property type="entry name" value="bisphos_HAL2"/>
    <property type="match status" value="1"/>
</dbReference>
<keyword evidence="13" id="KW-1185">Reference proteome</keyword>
<dbReference type="PANTHER" id="PTHR43200:SF6">
    <property type="entry name" value="3'(2'),5'-BISPHOSPHATE NUCLEOTIDASE"/>
    <property type="match status" value="1"/>
</dbReference>
<dbReference type="SUPFAM" id="SSF56655">
    <property type="entry name" value="Carbohydrate phosphatase"/>
    <property type="match status" value="1"/>
</dbReference>
<comment type="catalytic activity">
    <reaction evidence="8">
        <text>adenosine 3',5'-bisphosphate + H2O = AMP + phosphate</text>
        <dbReference type="Rhea" id="RHEA:10040"/>
        <dbReference type="ChEBI" id="CHEBI:15377"/>
        <dbReference type="ChEBI" id="CHEBI:43474"/>
        <dbReference type="ChEBI" id="CHEBI:58343"/>
        <dbReference type="ChEBI" id="CHEBI:456215"/>
        <dbReference type="EC" id="3.1.3.7"/>
    </reaction>
    <physiologicalReaction direction="left-to-right" evidence="8">
        <dbReference type="Rhea" id="RHEA:10041"/>
    </physiologicalReaction>
</comment>
<dbReference type="Gene3D" id="3.40.190.80">
    <property type="match status" value="1"/>
</dbReference>
<proteinExistence type="inferred from homology"/>
<evidence type="ECO:0000256" key="1">
    <source>
        <dbReference type="ARBA" id="ARBA00001946"/>
    </source>
</evidence>
<dbReference type="STRING" id="45607.A0A2T0FIL4"/>
<evidence type="ECO:0000256" key="7">
    <source>
        <dbReference type="ARBA" id="ARBA00044466"/>
    </source>
</evidence>
<dbReference type="Proteomes" id="UP000238350">
    <property type="component" value="Unassembled WGS sequence"/>
</dbReference>
<dbReference type="CDD" id="cd01517">
    <property type="entry name" value="PAP_phosphatase"/>
    <property type="match status" value="1"/>
</dbReference>
<dbReference type="InterPro" id="IPR051090">
    <property type="entry name" value="Inositol_monoP_superfamily"/>
</dbReference>
<dbReference type="PROSITE" id="PS00629">
    <property type="entry name" value="IMP_1"/>
    <property type="match status" value="1"/>
</dbReference>
<evidence type="ECO:0000313" key="12">
    <source>
        <dbReference type="EMBL" id="PRT54844.1"/>
    </source>
</evidence>
<evidence type="ECO:0000256" key="6">
    <source>
        <dbReference type="ARBA" id="ARBA00022842"/>
    </source>
</evidence>
<feature type="binding site" evidence="10">
    <location>
        <position position="63"/>
    </location>
    <ligand>
        <name>Mg(2+)</name>
        <dbReference type="ChEBI" id="CHEBI:18420"/>
        <label>1</label>
        <note>catalytic</note>
    </ligand>
</feature>
<dbReference type="GO" id="GO:0000103">
    <property type="term" value="P:sulfate assimilation"/>
    <property type="evidence" value="ECO:0007669"/>
    <property type="project" value="TreeGrafter"/>
</dbReference>
<comment type="catalytic activity">
    <reaction evidence="9">
        <text>3'-phosphoadenylyl sulfate + H2O = adenosine 5'-phosphosulfate + phosphate</text>
        <dbReference type="Rhea" id="RHEA:77639"/>
        <dbReference type="ChEBI" id="CHEBI:15377"/>
        <dbReference type="ChEBI" id="CHEBI:43474"/>
        <dbReference type="ChEBI" id="CHEBI:58243"/>
        <dbReference type="ChEBI" id="CHEBI:58339"/>
        <dbReference type="EC" id="3.1.3.7"/>
    </reaction>
    <physiologicalReaction direction="left-to-right" evidence="9">
        <dbReference type="Rhea" id="RHEA:77640"/>
    </physiologicalReaction>
</comment>
<dbReference type="InterPro" id="IPR020550">
    <property type="entry name" value="Inositol_monophosphatase_CS"/>
</dbReference>
<keyword evidence="4 10" id="KW-0479">Metal-binding</keyword>
<dbReference type="InterPro" id="IPR006239">
    <property type="entry name" value="DPNP"/>
</dbReference>
<dbReference type="FunFam" id="3.40.190.80:FF:000003">
    <property type="entry name" value="PAP-specific phosphatase HAL2-like"/>
    <property type="match status" value="1"/>
</dbReference>
<evidence type="ECO:0000256" key="5">
    <source>
        <dbReference type="ARBA" id="ARBA00022801"/>
    </source>
</evidence>
<dbReference type="OrthoDB" id="411145at2759"/>
<dbReference type="PROSITE" id="PS00630">
    <property type="entry name" value="IMP_2"/>
    <property type="match status" value="1"/>
</dbReference>
<evidence type="ECO:0000313" key="13">
    <source>
        <dbReference type="Proteomes" id="UP000238350"/>
    </source>
</evidence>
<dbReference type="InterPro" id="IPR000760">
    <property type="entry name" value="Inositol_monophosphatase-like"/>
</dbReference>
<organism evidence="12 13">
    <name type="scientific">Wickerhamiella sorbophila</name>
    <dbReference type="NCBI Taxonomy" id="45607"/>
    <lineage>
        <taxon>Eukaryota</taxon>
        <taxon>Fungi</taxon>
        <taxon>Dikarya</taxon>
        <taxon>Ascomycota</taxon>
        <taxon>Saccharomycotina</taxon>
        <taxon>Dipodascomycetes</taxon>
        <taxon>Dipodascales</taxon>
        <taxon>Trichomonascaceae</taxon>
        <taxon>Wickerhamiella</taxon>
    </lineage>
</organism>
<comment type="caution">
    <text evidence="12">The sequence shown here is derived from an EMBL/GenBank/DDBJ whole genome shotgun (WGS) entry which is preliminary data.</text>
</comment>
<dbReference type="PRINTS" id="PR00377">
    <property type="entry name" value="IMPHPHTASES"/>
</dbReference>
<dbReference type="EC" id="3.1.3.7" evidence="3 11"/>
<evidence type="ECO:0000256" key="11">
    <source>
        <dbReference type="RuleBase" id="RU368076"/>
    </source>
</evidence>
<evidence type="ECO:0000256" key="10">
    <source>
        <dbReference type="PIRSR" id="PIRSR600760-2"/>
    </source>
</evidence>
<feature type="binding site" evidence="10">
    <location>
        <position position="122"/>
    </location>
    <ligand>
        <name>Mg(2+)</name>
        <dbReference type="ChEBI" id="CHEBI:18420"/>
        <label>1</label>
        <note>catalytic</note>
    </ligand>
</feature>
<dbReference type="Gene3D" id="3.30.540.10">
    <property type="entry name" value="Fructose-1,6-Bisphosphatase, subunit A, domain 1"/>
    <property type="match status" value="1"/>
</dbReference>
<gene>
    <name evidence="12" type="ORF">B9G98_02464</name>
</gene>
<comment type="catalytic activity">
    <reaction evidence="7">
        <text>adenosine 2',5'-bisphosphate + H2O = AMP + phosphate</text>
        <dbReference type="Rhea" id="RHEA:77643"/>
        <dbReference type="ChEBI" id="CHEBI:15377"/>
        <dbReference type="ChEBI" id="CHEBI:43474"/>
        <dbReference type="ChEBI" id="CHEBI:194156"/>
        <dbReference type="ChEBI" id="CHEBI:456215"/>
        <dbReference type="EC" id="3.1.3.7"/>
    </reaction>
    <physiologicalReaction direction="left-to-right" evidence="7">
        <dbReference type="Rhea" id="RHEA:77644"/>
    </physiologicalReaction>
</comment>
<protein>
    <recommendedName>
        <fullName evidence="3 11">3'(2'),5'-bisphosphate nucleotidase</fullName>
        <ecNumber evidence="3 11">3.1.3.7</ecNumber>
    </recommendedName>
</protein>
<sequence length="317" mass="33790">MELQVAKQAVRTASKLAHTVAQHHISSISKSDQSPVTVADFGAQAVIISALKQAFPGDPVVGEEDAAALRADDTLANKVWALVKEAAPHDKNLSERTNLFAAIDAGNYAGSAKGRQWALDPIDGTKGFLRGGQYAVCLALIVDSRVELGVIGCPNLGPRGGLFSAVRGKGAFWEPLFEESTPEKISFRHIESTKDATFCESVESGHSALDTQLKIAQSLGISNPPVQMDSQAKYCSLAKGDADIYLRLPVRMDYEEKIWDHAAGNILITEAGGVVTDMNGNLLDFGKGRTLKDNKGVIAAAKSIHSDVLKAVQKALL</sequence>
<keyword evidence="6 10" id="KW-0460">Magnesium</keyword>
<dbReference type="GO" id="GO:0043647">
    <property type="term" value="P:inositol phosphate metabolic process"/>
    <property type="evidence" value="ECO:0007669"/>
    <property type="project" value="UniProtKB-UniRule"/>
</dbReference>
<comment type="similarity">
    <text evidence="2 11">Belongs to the inositol monophosphatase superfamily.</text>
</comment>
<dbReference type="Pfam" id="PF00459">
    <property type="entry name" value="Inositol_P"/>
    <property type="match status" value="1"/>
</dbReference>
<reference evidence="12 13" key="1">
    <citation type="submission" date="2017-04" db="EMBL/GenBank/DDBJ databases">
        <title>Genome sequencing of [Candida] sorbophila.</title>
        <authorList>
            <person name="Ahn J.O."/>
        </authorList>
    </citation>
    <scope>NUCLEOTIDE SEQUENCE [LARGE SCALE GENOMIC DNA]</scope>
    <source>
        <strain evidence="12 13">DS02</strain>
    </source>
</reference>
<accession>A0A2T0FIL4</accession>
<dbReference type="GO" id="GO:0008441">
    <property type="term" value="F:3'(2'),5'-bisphosphate nucleotidase activity"/>
    <property type="evidence" value="ECO:0007669"/>
    <property type="project" value="UniProtKB-UniRule"/>
</dbReference>
<name>A0A2T0FIL4_9ASCO</name>
<comment type="cofactor">
    <cofactor evidence="1 10 11">
        <name>Mg(2+)</name>
        <dbReference type="ChEBI" id="CHEBI:18420"/>
    </cofactor>
</comment>